<evidence type="ECO:0000313" key="1">
    <source>
        <dbReference type="EMBL" id="CAI9298752.1"/>
    </source>
</evidence>
<evidence type="ECO:0000313" key="2">
    <source>
        <dbReference type="Proteomes" id="UP001177003"/>
    </source>
</evidence>
<dbReference type="AlphaFoldDB" id="A0AA36EK64"/>
<dbReference type="EMBL" id="OX465084">
    <property type="protein sequence ID" value="CAI9298752.1"/>
    <property type="molecule type" value="Genomic_DNA"/>
</dbReference>
<dbReference type="Proteomes" id="UP001177003">
    <property type="component" value="Chromosome 8"/>
</dbReference>
<organism evidence="1 2">
    <name type="scientific">Lactuca saligna</name>
    <name type="common">Willowleaf lettuce</name>
    <dbReference type="NCBI Taxonomy" id="75948"/>
    <lineage>
        <taxon>Eukaryota</taxon>
        <taxon>Viridiplantae</taxon>
        <taxon>Streptophyta</taxon>
        <taxon>Embryophyta</taxon>
        <taxon>Tracheophyta</taxon>
        <taxon>Spermatophyta</taxon>
        <taxon>Magnoliopsida</taxon>
        <taxon>eudicotyledons</taxon>
        <taxon>Gunneridae</taxon>
        <taxon>Pentapetalae</taxon>
        <taxon>asterids</taxon>
        <taxon>campanulids</taxon>
        <taxon>Asterales</taxon>
        <taxon>Asteraceae</taxon>
        <taxon>Cichorioideae</taxon>
        <taxon>Cichorieae</taxon>
        <taxon>Lactucinae</taxon>
        <taxon>Lactuca</taxon>
    </lineage>
</organism>
<protein>
    <submittedName>
        <fullName evidence="1">Uncharacterized protein</fullName>
    </submittedName>
</protein>
<proteinExistence type="predicted"/>
<accession>A0AA36EK64</accession>
<sequence length="161" mass="18790">MEDLNVEMLKNDMLKKNVNNMSIMRRNLVVMRMNLMAMRIYVMRMKKSLMLIKLVPWSKELILTPAFVQVNDDEKITEENHDEDYGNDFLNDHENVEDDDQGKCCGAHGIEVVHIRTILVKMMLKEGVYFSQFMCDLVVESFHKTLDQGTENLVDGCLNQK</sequence>
<gene>
    <name evidence="1" type="ORF">LSALG_LOCUS37497</name>
</gene>
<keyword evidence="2" id="KW-1185">Reference proteome</keyword>
<reference evidence="1" key="1">
    <citation type="submission" date="2023-04" db="EMBL/GenBank/DDBJ databases">
        <authorList>
            <person name="Vijverberg K."/>
            <person name="Xiong W."/>
            <person name="Schranz E."/>
        </authorList>
    </citation>
    <scope>NUCLEOTIDE SEQUENCE</scope>
</reference>
<name>A0AA36EK64_LACSI</name>